<protein>
    <recommendedName>
        <fullName evidence="4">RRM domain-containing protein</fullName>
    </recommendedName>
</protein>
<feature type="compositionally biased region" description="Basic and acidic residues" evidence="3">
    <location>
        <begin position="230"/>
        <end position="246"/>
    </location>
</feature>
<dbReference type="Gene3D" id="3.30.70.330">
    <property type="match status" value="1"/>
</dbReference>
<dbReference type="GO" id="GO:0005634">
    <property type="term" value="C:nucleus"/>
    <property type="evidence" value="ECO:0007669"/>
    <property type="project" value="TreeGrafter"/>
</dbReference>
<dbReference type="GO" id="GO:0003729">
    <property type="term" value="F:mRNA binding"/>
    <property type="evidence" value="ECO:0007669"/>
    <property type="project" value="TreeGrafter"/>
</dbReference>
<dbReference type="RefSeq" id="XP_001951805.1">
    <property type="nucleotide sequence ID" value="XM_001951770.4"/>
</dbReference>
<evidence type="ECO:0000256" key="2">
    <source>
        <dbReference type="PROSITE-ProRule" id="PRU00176"/>
    </source>
</evidence>
<dbReference type="InterPro" id="IPR000504">
    <property type="entry name" value="RRM_dom"/>
</dbReference>
<dbReference type="InterPro" id="IPR034784">
    <property type="entry name" value="PDIP3_RRM"/>
</dbReference>
<dbReference type="Pfam" id="PF00076">
    <property type="entry name" value="RRM_1"/>
    <property type="match status" value="1"/>
</dbReference>
<dbReference type="AlphaFoldDB" id="A0A8R1W5R3"/>
<dbReference type="PROSITE" id="PS50102">
    <property type="entry name" value="RRM"/>
    <property type="match status" value="1"/>
</dbReference>
<dbReference type="InterPro" id="IPR051229">
    <property type="entry name" value="ALYREF_mRNA_export"/>
</dbReference>
<evidence type="ECO:0000256" key="1">
    <source>
        <dbReference type="ARBA" id="ARBA00022884"/>
    </source>
</evidence>
<accession>A0A8R1W5R3</accession>
<dbReference type="GeneID" id="100164360"/>
<keyword evidence="6" id="KW-1185">Reference proteome</keyword>
<dbReference type="CDD" id="cd12681">
    <property type="entry name" value="RRM_SKAR"/>
    <property type="match status" value="1"/>
</dbReference>
<reference evidence="5" key="2">
    <citation type="submission" date="2022-06" db="UniProtKB">
        <authorList>
            <consortium name="EnsemblMetazoa"/>
        </authorList>
    </citation>
    <scope>IDENTIFICATION</scope>
</reference>
<dbReference type="InterPro" id="IPR035979">
    <property type="entry name" value="RBD_domain_sf"/>
</dbReference>
<dbReference type="Proteomes" id="UP000007819">
    <property type="component" value="Chromosome A3"/>
</dbReference>
<feature type="region of interest" description="Disordered" evidence="3">
    <location>
        <begin position="220"/>
        <end position="248"/>
    </location>
</feature>
<dbReference type="GO" id="GO:0006406">
    <property type="term" value="P:mRNA export from nucleus"/>
    <property type="evidence" value="ECO:0007669"/>
    <property type="project" value="TreeGrafter"/>
</dbReference>
<feature type="domain" description="RRM" evidence="4">
    <location>
        <begin position="326"/>
        <end position="397"/>
    </location>
</feature>
<dbReference type="PANTHER" id="PTHR19965">
    <property type="entry name" value="RNA AND EXPORT FACTOR BINDING PROTEIN"/>
    <property type="match status" value="1"/>
</dbReference>
<evidence type="ECO:0000313" key="6">
    <source>
        <dbReference type="Proteomes" id="UP000007819"/>
    </source>
</evidence>
<dbReference type="OrthoDB" id="346839at2759"/>
<sequence>MKFIKGKRPQNGQSGRTRAFQALRQGGTRNRLRVAAANKASKVKRLRAIQKHSTNGKLNNKNMMSKNNARVAMNVVDARVKLLQKALEKPNVMVDARQKLTKQKDAREKIQERRLHSTPYDAIQYVETSRGHSNNLGRVKIDRRGILTVKSILDERASSHHSEFRDRRPDRQSSVNQGRFDVIEKRRSSNTFNSELNTFRSDRPIEEIRPVRRDMRMSRRPIQNTQSMRRPPDRPTRPMRVNDKPYNRPMAMDYEDSMEWEDTNRYSPTPVMRRNVGNAMFNHDGYQDDLSDRNSRNHRGLSETLRSRLDSHQTALAKRARPPIGHKIIISNLEPSVTCEDIRELFADIGDLLESKVIRPGVAEVIYNRRADAIQAVDVYHNRQLDGRPMKCDMVRNAGSNSGPISVSGTSRRMPARGADMYKPSAYVGYDLDAVHTALFNNK</sequence>
<dbReference type="EnsemblMetazoa" id="XM_001951770.5">
    <property type="protein sequence ID" value="XP_001951805.1"/>
    <property type="gene ID" value="LOC100164360"/>
</dbReference>
<dbReference type="InterPro" id="IPR012677">
    <property type="entry name" value="Nucleotide-bd_a/b_plait_sf"/>
</dbReference>
<dbReference type="SUPFAM" id="SSF54928">
    <property type="entry name" value="RNA-binding domain, RBD"/>
    <property type="match status" value="1"/>
</dbReference>
<name>A0A8R1W5R3_ACYPI</name>
<dbReference type="SMART" id="SM00360">
    <property type="entry name" value="RRM"/>
    <property type="match status" value="1"/>
</dbReference>
<reference evidence="6" key="1">
    <citation type="submission" date="2010-06" db="EMBL/GenBank/DDBJ databases">
        <authorList>
            <person name="Jiang H."/>
            <person name="Abraham K."/>
            <person name="Ali S."/>
            <person name="Alsbrooks S.L."/>
            <person name="Anim B.N."/>
            <person name="Anosike U.S."/>
            <person name="Attaway T."/>
            <person name="Bandaranaike D.P."/>
            <person name="Battles P.K."/>
            <person name="Bell S.N."/>
            <person name="Bell A.V."/>
            <person name="Beltran B."/>
            <person name="Bickham C."/>
            <person name="Bustamante Y."/>
            <person name="Caleb T."/>
            <person name="Canada A."/>
            <person name="Cardenas V."/>
            <person name="Carter K."/>
            <person name="Chacko J."/>
            <person name="Chandrabose M.N."/>
            <person name="Chavez D."/>
            <person name="Chavez A."/>
            <person name="Chen L."/>
            <person name="Chu H.-S."/>
            <person name="Claassen K.J."/>
            <person name="Cockrell R."/>
            <person name="Collins M."/>
            <person name="Cooper J.A."/>
            <person name="Cree A."/>
            <person name="Curry S.M."/>
            <person name="Da Y."/>
            <person name="Dao M.D."/>
            <person name="Das B."/>
            <person name="Davila M.-L."/>
            <person name="Davy-Carroll L."/>
            <person name="Denson S."/>
            <person name="Dinh H."/>
            <person name="Ebong V.E."/>
            <person name="Edwards J.R."/>
            <person name="Egan A."/>
            <person name="El-Daye J."/>
            <person name="Escobedo L."/>
            <person name="Fernandez S."/>
            <person name="Fernando P.R."/>
            <person name="Flagg N."/>
            <person name="Forbes L.D."/>
            <person name="Fowler R.G."/>
            <person name="Fu Q."/>
            <person name="Gabisi R.A."/>
            <person name="Ganer J."/>
            <person name="Garbino Pronczuk A."/>
            <person name="Garcia R.M."/>
            <person name="Garner T."/>
            <person name="Garrett T.E."/>
            <person name="Gonzalez D.A."/>
            <person name="Hamid H."/>
            <person name="Hawkins E.S."/>
            <person name="Hirani K."/>
            <person name="Hogues M.E."/>
            <person name="Hollins B."/>
            <person name="Hsiao C.-H."/>
            <person name="Jabil R."/>
            <person name="James M.L."/>
            <person name="Jhangiani S.N."/>
            <person name="Johnson B."/>
            <person name="Johnson Q."/>
            <person name="Joshi V."/>
            <person name="Kalu J.B."/>
            <person name="Kam C."/>
            <person name="Kashfia A."/>
            <person name="Keebler J."/>
            <person name="Kisamo H."/>
            <person name="Kovar C.L."/>
            <person name="Lago L.A."/>
            <person name="Lai C.-Y."/>
            <person name="Laidlaw J."/>
            <person name="Lara F."/>
            <person name="Le T.-K."/>
            <person name="Lee S.L."/>
            <person name="Legall F.H."/>
            <person name="Lemon S.J."/>
            <person name="Lewis L.R."/>
            <person name="Li B."/>
            <person name="Liu Y."/>
            <person name="Liu Y.-S."/>
            <person name="Lopez J."/>
            <person name="Lozado R.J."/>
            <person name="Lu J."/>
            <person name="Madu R.C."/>
            <person name="Maheshwari M."/>
            <person name="Maheshwari R."/>
            <person name="Malloy K."/>
            <person name="Martinez E."/>
            <person name="Mathew T."/>
            <person name="Mercado I.C."/>
            <person name="Mercado C."/>
            <person name="Meyer B."/>
            <person name="Montgomery K."/>
            <person name="Morgan M.B."/>
            <person name="Munidasa M."/>
            <person name="Nazareth L.V."/>
            <person name="Nelson J."/>
            <person name="Ng B.M."/>
            <person name="Nguyen N.B."/>
            <person name="Nguyen P.Q."/>
            <person name="Nguyen T."/>
            <person name="Obregon M."/>
            <person name="Okwuonu G.O."/>
            <person name="Onwere C.G."/>
            <person name="Orozco G."/>
            <person name="Parra A."/>
            <person name="Patel S."/>
            <person name="Patil S."/>
            <person name="Perez A."/>
            <person name="Perez Y."/>
            <person name="Pham C."/>
            <person name="Primus E.L."/>
            <person name="Pu L.-L."/>
            <person name="Puazo M."/>
            <person name="Qin X."/>
            <person name="Quiroz J.B."/>
            <person name="Reese J."/>
            <person name="Richards S."/>
            <person name="Rives C.M."/>
            <person name="Robberts R."/>
            <person name="Ruiz S.J."/>
            <person name="Ruiz M.J."/>
            <person name="Santibanez J."/>
            <person name="Schneider B.W."/>
            <person name="Sisson I."/>
            <person name="Smith M."/>
            <person name="Sodergren E."/>
            <person name="Song X.-Z."/>
            <person name="Song B.B."/>
            <person name="Summersgill H."/>
            <person name="Thelus R."/>
            <person name="Thornton R.D."/>
            <person name="Trejos Z.Y."/>
            <person name="Usmani K."/>
            <person name="Vattathil S."/>
            <person name="Villasana D."/>
            <person name="Walker D.L."/>
            <person name="Wang S."/>
            <person name="Wang K."/>
            <person name="White C.S."/>
            <person name="Williams A.C."/>
            <person name="Williamson J."/>
            <person name="Wilson K."/>
            <person name="Woghiren I.O."/>
            <person name="Woodworth J.R."/>
            <person name="Worley K.C."/>
            <person name="Wright R.A."/>
            <person name="Wu W."/>
            <person name="Young L."/>
            <person name="Zhang L."/>
            <person name="Zhang J."/>
            <person name="Zhu Y."/>
            <person name="Muzny D.M."/>
            <person name="Weinstock G."/>
            <person name="Gibbs R.A."/>
        </authorList>
    </citation>
    <scope>NUCLEOTIDE SEQUENCE [LARGE SCALE GENOMIC DNA]</scope>
    <source>
        <strain evidence="6">LSR1</strain>
    </source>
</reference>
<proteinExistence type="predicted"/>
<dbReference type="PANTHER" id="PTHR19965:SF35">
    <property type="entry name" value="RNA ANNEALING PROTEIN YRA1"/>
    <property type="match status" value="1"/>
</dbReference>
<feature type="region of interest" description="Disordered" evidence="3">
    <location>
        <begin position="157"/>
        <end position="186"/>
    </location>
</feature>
<keyword evidence="1 2" id="KW-0694">RNA-binding</keyword>
<evidence type="ECO:0000256" key="3">
    <source>
        <dbReference type="SAM" id="MobiDB-lite"/>
    </source>
</evidence>
<dbReference type="KEGG" id="api:100164360"/>
<organism evidence="5 6">
    <name type="scientific">Acyrthosiphon pisum</name>
    <name type="common">Pea aphid</name>
    <dbReference type="NCBI Taxonomy" id="7029"/>
    <lineage>
        <taxon>Eukaryota</taxon>
        <taxon>Metazoa</taxon>
        <taxon>Ecdysozoa</taxon>
        <taxon>Arthropoda</taxon>
        <taxon>Hexapoda</taxon>
        <taxon>Insecta</taxon>
        <taxon>Pterygota</taxon>
        <taxon>Neoptera</taxon>
        <taxon>Paraneoptera</taxon>
        <taxon>Hemiptera</taxon>
        <taxon>Sternorrhyncha</taxon>
        <taxon>Aphidomorpha</taxon>
        <taxon>Aphidoidea</taxon>
        <taxon>Aphididae</taxon>
        <taxon>Macrosiphini</taxon>
        <taxon>Acyrthosiphon</taxon>
    </lineage>
</organism>
<evidence type="ECO:0000313" key="5">
    <source>
        <dbReference type="EnsemblMetazoa" id="XP_001951805.1"/>
    </source>
</evidence>
<feature type="compositionally biased region" description="Basic and acidic residues" evidence="3">
    <location>
        <begin position="157"/>
        <end position="171"/>
    </location>
</feature>
<evidence type="ECO:0000259" key="4">
    <source>
        <dbReference type="PROSITE" id="PS50102"/>
    </source>
</evidence>